<dbReference type="CDD" id="cd04186">
    <property type="entry name" value="GT_2_like_c"/>
    <property type="match status" value="1"/>
</dbReference>
<dbReference type="Pfam" id="PF00535">
    <property type="entry name" value="Glycos_transf_2"/>
    <property type="match status" value="1"/>
</dbReference>
<gene>
    <name evidence="2" type="ORF">A2975_05075</name>
</gene>
<evidence type="ECO:0000313" key="3">
    <source>
        <dbReference type="Proteomes" id="UP000178429"/>
    </source>
</evidence>
<proteinExistence type="predicted"/>
<dbReference type="AlphaFoldDB" id="A0A1F8C0R4"/>
<dbReference type="STRING" id="1802525.A2975_05075"/>
<protein>
    <recommendedName>
        <fullName evidence="1">Glycosyltransferase 2-like domain-containing protein</fullName>
    </recommendedName>
</protein>
<dbReference type="Proteomes" id="UP000178429">
    <property type="component" value="Unassembled WGS sequence"/>
</dbReference>
<dbReference type="InterPro" id="IPR029044">
    <property type="entry name" value="Nucleotide-diphossugar_trans"/>
</dbReference>
<dbReference type="PANTHER" id="PTHR43179">
    <property type="entry name" value="RHAMNOSYLTRANSFERASE WBBL"/>
    <property type="match status" value="1"/>
</dbReference>
<sequence length="252" mass="27892">MSISKPKVSIIIVNYNTKNLTLRCVESVVESRPGIPYKIIVVDNGSTEKLEESSSYKLMENKENIGLSKTVNQGIKVAKGEYILLLNSDTRVQKNTIDKLVEFGQSHIDAGVVVPQLLNPDGSTQASAYLLPTVWLAFCPKKLEKFVPKTDTVPAAVMAAYLITPAALKKVGGLNEKYFLYFEDLDYAREVKKAGLKIYYLPTAQVIHKHGASGGVTQQLVAAAKLYHGFLGYYLFTFILWSGQKIKRILGT</sequence>
<dbReference type="PANTHER" id="PTHR43179:SF7">
    <property type="entry name" value="RHAMNOSYLTRANSFERASE WBBL"/>
    <property type="match status" value="1"/>
</dbReference>
<accession>A0A1F8C0R4</accession>
<dbReference type="SUPFAM" id="SSF53448">
    <property type="entry name" value="Nucleotide-diphospho-sugar transferases"/>
    <property type="match status" value="1"/>
</dbReference>
<dbReference type="EMBL" id="MGHL01000007">
    <property type="protein sequence ID" value="OGM69951.1"/>
    <property type="molecule type" value="Genomic_DNA"/>
</dbReference>
<feature type="domain" description="Glycosyltransferase 2-like" evidence="1">
    <location>
        <begin position="9"/>
        <end position="148"/>
    </location>
</feature>
<dbReference type="InterPro" id="IPR001173">
    <property type="entry name" value="Glyco_trans_2-like"/>
</dbReference>
<name>A0A1F8C0R4_9BACT</name>
<reference evidence="2 3" key="1">
    <citation type="journal article" date="2016" name="Nat. Commun.">
        <title>Thousands of microbial genomes shed light on interconnected biogeochemical processes in an aquifer system.</title>
        <authorList>
            <person name="Anantharaman K."/>
            <person name="Brown C.T."/>
            <person name="Hug L.A."/>
            <person name="Sharon I."/>
            <person name="Castelle C.J."/>
            <person name="Probst A.J."/>
            <person name="Thomas B.C."/>
            <person name="Singh A."/>
            <person name="Wilkins M.J."/>
            <person name="Karaoz U."/>
            <person name="Brodie E.L."/>
            <person name="Williams K.H."/>
            <person name="Hubbard S.S."/>
            <person name="Banfield J.F."/>
        </authorList>
    </citation>
    <scope>NUCLEOTIDE SEQUENCE [LARGE SCALE GENOMIC DNA]</scope>
</reference>
<evidence type="ECO:0000259" key="1">
    <source>
        <dbReference type="Pfam" id="PF00535"/>
    </source>
</evidence>
<dbReference type="Gene3D" id="3.90.550.10">
    <property type="entry name" value="Spore Coat Polysaccharide Biosynthesis Protein SpsA, Chain A"/>
    <property type="match status" value="1"/>
</dbReference>
<organism evidence="2 3">
    <name type="scientific">Candidatus Woesebacteria bacterium RIFCSPLOWO2_01_FULL_44_14</name>
    <dbReference type="NCBI Taxonomy" id="1802525"/>
    <lineage>
        <taxon>Bacteria</taxon>
        <taxon>Candidatus Woeseibacteriota</taxon>
    </lineage>
</organism>
<evidence type="ECO:0000313" key="2">
    <source>
        <dbReference type="EMBL" id="OGM69951.1"/>
    </source>
</evidence>
<comment type="caution">
    <text evidence="2">The sequence shown here is derived from an EMBL/GenBank/DDBJ whole genome shotgun (WGS) entry which is preliminary data.</text>
</comment>